<dbReference type="Gene3D" id="3.10.50.40">
    <property type="match status" value="1"/>
</dbReference>
<feature type="signal peptide" evidence="8">
    <location>
        <begin position="1"/>
        <end position="19"/>
    </location>
</feature>
<dbReference type="EC" id="5.2.1.8" evidence="3 7"/>
<feature type="domain" description="PPIase FKBP-type" evidence="9">
    <location>
        <begin position="61"/>
        <end position="147"/>
    </location>
</feature>
<gene>
    <name evidence="10" type="ORF">CAUS1442_LOCUS6872</name>
</gene>
<dbReference type="InterPro" id="IPR046357">
    <property type="entry name" value="PPIase_dom_sf"/>
</dbReference>
<evidence type="ECO:0000256" key="6">
    <source>
        <dbReference type="ARBA" id="ARBA00023235"/>
    </source>
</evidence>
<evidence type="ECO:0000256" key="2">
    <source>
        <dbReference type="ARBA" id="ARBA00006577"/>
    </source>
</evidence>
<evidence type="ECO:0000259" key="9">
    <source>
        <dbReference type="PROSITE" id="PS50059"/>
    </source>
</evidence>
<sequence>MFHYAHILVTLLAIAVAAASNPEGIEFLAQNKDKPGVVTTPSGLQYKILNRGAGKYPPAEKTPCNCHYEGKLLNGEVFDSSYERGEPTMFSPVQVIQGWREAMPMMVEGDKWELYIPSELAYGAEGAGDSIRPGDVLIFQMELLEILEGERVLAMKCDAKSKEDCNEREIKYIDKVAGWEATKVASEVERLAKMQSKSMKEELKEWITRRSKILAQLDGAPDDAKEL</sequence>
<dbReference type="InterPro" id="IPR000774">
    <property type="entry name" value="PPIase_FKBP_N"/>
</dbReference>
<name>A0A7R9WUW9_9STRA</name>
<accession>A0A7R9WUW9</accession>
<dbReference type="FunFam" id="3.10.50.40:FF:000045">
    <property type="entry name" value="Peptidyl-prolyl cis-trans isomerase"/>
    <property type="match status" value="1"/>
</dbReference>
<dbReference type="AlphaFoldDB" id="A0A7R9WUW9"/>
<dbReference type="PANTHER" id="PTHR43811:SF19">
    <property type="entry name" value="39 KDA FK506-BINDING NUCLEAR PROTEIN"/>
    <property type="match status" value="1"/>
</dbReference>
<organism evidence="10">
    <name type="scientific">Craspedostauros australis</name>
    <dbReference type="NCBI Taxonomy" id="1486917"/>
    <lineage>
        <taxon>Eukaryota</taxon>
        <taxon>Sar</taxon>
        <taxon>Stramenopiles</taxon>
        <taxon>Ochrophyta</taxon>
        <taxon>Bacillariophyta</taxon>
        <taxon>Bacillariophyceae</taxon>
        <taxon>Bacillariophycidae</taxon>
        <taxon>Naviculales</taxon>
        <taxon>Naviculaceae</taxon>
        <taxon>Craspedostauros</taxon>
    </lineage>
</organism>
<reference evidence="10" key="1">
    <citation type="submission" date="2021-01" db="EMBL/GenBank/DDBJ databases">
        <authorList>
            <person name="Corre E."/>
            <person name="Pelletier E."/>
            <person name="Niang G."/>
            <person name="Scheremetjew M."/>
            <person name="Finn R."/>
            <person name="Kale V."/>
            <person name="Holt S."/>
            <person name="Cochrane G."/>
            <person name="Meng A."/>
            <person name="Brown T."/>
            <person name="Cohen L."/>
        </authorList>
    </citation>
    <scope>NUCLEOTIDE SEQUENCE</scope>
    <source>
        <strain evidence="10">CCMP3328</strain>
    </source>
</reference>
<proteinExistence type="inferred from homology"/>
<comment type="catalytic activity">
    <reaction evidence="1 7">
        <text>[protein]-peptidylproline (omega=180) = [protein]-peptidylproline (omega=0)</text>
        <dbReference type="Rhea" id="RHEA:16237"/>
        <dbReference type="Rhea" id="RHEA-COMP:10747"/>
        <dbReference type="Rhea" id="RHEA-COMP:10748"/>
        <dbReference type="ChEBI" id="CHEBI:83833"/>
        <dbReference type="ChEBI" id="CHEBI:83834"/>
        <dbReference type="EC" id="5.2.1.8"/>
    </reaction>
</comment>
<dbReference type="GO" id="GO:0006457">
    <property type="term" value="P:protein folding"/>
    <property type="evidence" value="ECO:0007669"/>
    <property type="project" value="InterPro"/>
</dbReference>
<evidence type="ECO:0000256" key="7">
    <source>
        <dbReference type="PROSITE-ProRule" id="PRU00277"/>
    </source>
</evidence>
<keyword evidence="6 7" id="KW-0413">Isomerase</keyword>
<dbReference type="GO" id="GO:0003755">
    <property type="term" value="F:peptidyl-prolyl cis-trans isomerase activity"/>
    <property type="evidence" value="ECO:0007669"/>
    <property type="project" value="UniProtKB-KW"/>
</dbReference>
<evidence type="ECO:0000256" key="1">
    <source>
        <dbReference type="ARBA" id="ARBA00000971"/>
    </source>
</evidence>
<dbReference type="InterPro" id="IPR001179">
    <property type="entry name" value="PPIase_FKBP_dom"/>
</dbReference>
<evidence type="ECO:0000256" key="5">
    <source>
        <dbReference type="ARBA" id="ARBA00023110"/>
    </source>
</evidence>
<keyword evidence="5 7" id="KW-0697">Rotamase</keyword>
<dbReference type="SUPFAM" id="SSF54534">
    <property type="entry name" value="FKBP-like"/>
    <property type="match status" value="1"/>
</dbReference>
<evidence type="ECO:0000256" key="3">
    <source>
        <dbReference type="ARBA" id="ARBA00013194"/>
    </source>
</evidence>
<evidence type="ECO:0000256" key="4">
    <source>
        <dbReference type="ARBA" id="ARBA00022729"/>
    </source>
</evidence>
<evidence type="ECO:0000313" key="10">
    <source>
        <dbReference type="EMBL" id="CAD8334767.1"/>
    </source>
</evidence>
<protein>
    <recommendedName>
        <fullName evidence="3 7">peptidylprolyl isomerase</fullName>
        <ecNumber evidence="3 7">5.2.1.8</ecNumber>
    </recommendedName>
</protein>
<dbReference type="Pfam" id="PF01346">
    <property type="entry name" value="FKBP_N"/>
    <property type="match status" value="1"/>
</dbReference>
<feature type="chain" id="PRO_5031359364" description="peptidylprolyl isomerase" evidence="8">
    <location>
        <begin position="20"/>
        <end position="227"/>
    </location>
</feature>
<evidence type="ECO:0000256" key="8">
    <source>
        <dbReference type="SAM" id="SignalP"/>
    </source>
</evidence>
<comment type="similarity">
    <text evidence="2">Belongs to the FKBP-type PPIase family.</text>
</comment>
<dbReference type="Pfam" id="PF00254">
    <property type="entry name" value="FKBP_C"/>
    <property type="match status" value="1"/>
</dbReference>
<dbReference type="EMBL" id="HBEF01010892">
    <property type="protein sequence ID" value="CAD8334767.1"/>
    <property type="molecule type" value="Transcribed_RNA"/>
</dbReference>
<dbReference type="PROSITE" id="PS50059">
    <property type="entry name" value="FKBP_PPIASE"/>
    <property type="match status" value="1"/>
</dbReference>
<keyword evidence="4 8" id="KW-0732">Signal</keyword>
<dbReference type="PANTHER" id="PTHR43811">
    <property type="entry name" value="FKBP-TYPE PEPTIDYL-PROLYL CIS-TRANS ISOMERASE FKPA"/>
    <property type="match status" value="1"/>
</dbReference>